<dbReference type="GO" id="GO:0009022">
    <property type="term" value="F:tRNA nucleotidyltransferase activity"/>
    <property type="evidence" value="ECO:0007669"/>
    <property type="project" value="UniProtKB-UniRule"/>
</dbReference>
<organism evidence="9 10">
    <name type="scientific">Kingella denitrificans ATCC 33394</name>
    <dbReference type="NCBI Taxonomy" id="888741"/>
    <lineage>
        <taxon>Bacteria</taxon>
        <taxon>Pseudomonadati</taxon>
        <taxon>Pseudomonadota</taxon>
        <taxon>Betaproteobacteria</taxon>
        <taxon>Neisseriales</taxon>
        <taxon>Neisseriaceae</taxon>
        <taxon>Kingella</taxon>
    </lineage>
</organism>
<evidence type="ECO:0000256" key="2">
    <source>
        <dbReference type="ARBA" id="ARBA00022552"/>
    </source>
</evidence>
<dbReference type="PANTHER" id="PTHR11953:SF0">
    <property type="entry name" value="EXOSOME COMPLEX COMPONENT RRP41"/>
    <property type="match status" value="1"/>
</dbReference>
<dbReference type="Pfam" id="PF01138">
    <property type="entry name" value="RNase_PH"/>
    <property type="match status" value="1"/>
</dbReference>
<keyword evidence="6 9" id="KW-0548">Nucleotidyltransferase</keyword>
<dbReference type="InterPro" id="IPR020568">
    <property type="entry name" value="Ribosomal_Su5_D2-typ_SF"/>
</dbReference>
<feature type="binding site" evidence="6">
    <location>
        <position position="138"/>
    </location>
    <ligand>
        <name>phosphate</name>
        <dbReference type="ChEBI" id="CHEBI:43474"/>
        <note>substrate</note>
    </ligand>
</feature>
<comment type="function">
    <text evidence="6">Phosphorolytic 3'-5' exoribonuclease that plays an important role in tRNA 3'-end maturation. Removes nucleotide residues following the 3'-CCA terminus of tRNAs; can also add nucleotides to the ends of RNA molecules by using nucleoside diphosphates as substrates, but this may not be physiologically important. Probably plays a role in initiation of 16S rRNA degradation (leading to ribosome degradation) during starvation.</text>
</comment>
<dbReference type="STRING" id="888741.HMPREF9098_0997"/>
<evidence type="ECO:0000259" key="7">
    <source>
        <dbReference type="Pfam" id="PF01138"/>
    </source>
</evidence>
<feature type="domain" description="Exoribonuclease phosphorolytic" evidence="7">
    <location>
        <begin position="63"/>
        <end position="192"/>
    </location>
</feature>
<name>F0EYR3_9NEIS</name>
<keyword evidence="4 6" id="KW-0819">tRNA processing</keyword>
<comment type="caution">
    <text evidence="9">The sequence shown here is derived from an EMBL/GenBank/DDBJ whole genome shotgun (WGS) entry which is preliminary data.</text>
</comment>
<dbReference type="AlphaFoldDB" id="F0EYR3"/>
<feature type="binding site" evidence="6">
    <location>
        <begin position="176"/>
        <end position="178"/>
    </location>
    <ligand>
        <name>phosphate</name>
        <dbReference type="ChEBI" id="CHEBI:43474"/>
        <note>substrate</note>
    </ligand>
</feature>
<dbReference type="EC" id="2.7.7.56" evidence="6"/>
<dbReference type="InterPro" id="IPR002381">
    <property type="entry name" value="RNase_PH_bac-type"/>
</dbReference>
<dbReference type="InterPro" id="IPR027408">
    <property type="entry name" value="PNPase/RNase_PH_dom_sf"/>
</dbReference>
<proteinExistence type="inferred from homology"/>
<dbReference type="InterPro" id="IPR015847">
    <property type="entry name" value="ExoRNase_PH_dom2"/>
</dbReference>
<keyword evidence="10" id="KW-1185">Reference proteome</keyword>
<reference evidence="9 10" key="1">
    <citation type="submission" date="2011-01" db="EMBL/GenBank/DDBJ databases">
        <authorList>
            <person name="Muzny D."/>
            <person name="Qin X."/>
            <person name="Deng J."/>
            <person name="Jiang H."/>
            <person name="Liu Y."/>
            <person name="Qu J."/>
            <person name="Song X.-Z."/>
            <person name="Zhang L."/>
            <person name="Thornton R."/>
            <person name="Coyle M."/>
            <person name="Francisco L."/>
            <person name="Jackson L."/>
            <person name="Javaid M."/>
            <person name="Korchina V."/>
            <person name="Kovar C."/>
            <person name="Mata R."/>
            <person name="Mathew T."/>
            <person name="Ngo R."/>
            <person name="Nguyen L."/>
            <person name="Nguyen N."/>
            <person name="Okwuonu G."/>
            <person name="Ongeri F."/>
            <person name="Pham C."/>
            <person name="Simmons D."/>
            <person name="Wilczek-Boney K."/>
            <person name="Hale W."/>
            <person name="Jakkamsetti A."/>
            <person name="Pham P."/>
            <person name="Ruth R."/>
            <person name="San Lucas F."/>
            <person name="Warren J."/>
            <person name="Zhang J."/>
            <person name="Zhao Z."/>
            <person name="Zhou C."/>
            <person name="Zhu D."/>
            <person name="Lee S."/>
            <person name="Bess C."/>
            <person name="Blankenburg K."/>
            <person name="Forbes L."/>
            <person name="Fu Q."/>
            <person name="Gubbala S."/>
            <person name="Hirani K."/>
            <person name="Jayaseelan J.C."/>
            <person name="Lara F."/>
            <person name="Munidasa M."/>
            <person name="Palculict T."/>
            <person name="Patil S."/>
            <person name="Pu L.-L."/>
            <person name="Saada N."/>
            <person name="Tang L."/>
            <person name="Weissenberger G."/>
            <person name="Zhu Y."/>
            <person name="Hemphill L."/>
            <person name="Shang Y."/>
            <person name="Youmans B."/>
            <person name="Ayvaz T."/>
            <person name="Ross M."/>
            <person name="Santibanez J."/>
            <person name="Aqrawi P."/>
            <person name="Gross S."/>
            <person name="Joshi V."/>
            <person name="Fowler G."/>
            <person name="Nazareth L."/>
            <person name="Reid J."/>
            <person name="Worley K."/>
            <person name="Petrosino J."/>
            <person name="Highlander S."/>
            <person name="Gibbs R."/>
        </authorList>
    </citation>
    <scope>NUCLEOTIDE SEQUENCE [LARGE SCALE GENOMIC DNA]</scope>
    <source>
        <strain evidence="9 10">ATCC 33394</strain>
    </source>
</reference>
<dbReference type="Gene3D" id="3.30.230.70">
    <property type="entry name" value="GHMP Kinase, N-terminal domain"/>
    <property type="match status" value="1"/>
</dbReference>
<dbReference type="InterPro" id="IPR036345">
    <property type="entry name" value="ExoRNase_PH_dom2_sf"/>
</dbReference>
<evidence type="ECO:0000256" key="6">
    <source>
        <dbReference type="HAMAP-Rule" id="MF_00564"/>
    </source>
</evidence>
<dbReference type="GO" id="GO:0031125">
    <property type="term" value="P:rRNA 3'-end processing"/>
    <property type="evidence" value="ECO:0007669"/>
    <property type="project" value="UniProtKB-ARBA"/>
</dbReference>
<evidence type="ECO:0000256" key="1">
    <source>
        <dbReference type="ARBA" id="ARBA00006678"/>
    </source>
</evidence>
<dbReference type="PROSITE" id="PS01277">
    <property type="entry name" value="RIBONUCLEASE_PH"/>
    <property type="match status" value="1"/>
</dbReference>
<protein>
    <recommendedName>
        <fullName evidence="6">Ribonuclease PH</fullName>
        <shortName evidence="6">RNase PH</shortName>
        <ecNumber evidence="6">2.7.7.56</ecNumber>
    </recommendedName>
    <alternativeName>
        <fullName evidence="6">tRNA nucleotidyltransferase</fullName>
    </alternativeName>
</protein>
<accession>F0EYR3</accession>
<dbReference type="SUPFAM" id="SSF55666">
    <property type="entry name" value="Ribonuclease PH domain 2-like"/>
    <property type="match status" value="1"/>
</dbReference>
<dbReference type="Proteomes" id="UP000004088">
    <property type="component" value="Unassembled WGS sequence"/>
</dbReference>
<dbReference type="GO" id="GO:0016075">
    <property type="term" value="P:rRNA catabolic process"/>
    <property type="evidence" value="ECO:0007669"/>
    <property type="project" value="UniProtKB-UniRule"/>
</dbReference>
<dbReference type="GO" id="GO:0000175">
    <property type="term" value="F:3'-5'-RNA exonuclease activity"/>
    <property type="evidence" value="ECO:0007669"/>
    <property type="project" value="UniProtKB-UniRule"/>
</dbReference>
<dbReference type="SUPFAM" id="SSF54211">
    <property type="entry name" value="Ribosomal protein S5 domain 2-like"/>
    <property type="match status" value="1"/>
</dbReference>
<keyword evidence="2 6" id="KW-0698">rRNA processing</keyword>
<keyword evidence="3 6" id="KW-0820">tRNA-binding</keyword>
<gene>
    <name evidence="6 9" type="primary">rph</name>
    <name evidence="9" type="ORF">HMPREF9098_0997</name>
</gene>
<keyword evidence="6 9" id="KW-0808">Transferase</keyword>
<evidence type="ECO:0000313" key="10">
    <source>
        <dbReference type="Proteomes" id="UP000004088"/>
    </source>
</evidence>
<dbReference type="CDD" id="cd11362">
    <property type="entry name" value="RNase_PH_bact"/>
    <property type="match status" value="1"/>
</dbReference>
<sequence length="292" mass="31303">MALRRHTHAAAAHRLPPIPKCRLLLKAKKAACTVSIFIHPPIHSQFQGHIMAYQRTDRATDALRPITITPNFLPHADGSVLMACGNTKVICTATIDENIPPFLRGKGQGWVTAEYGMLPASTQSRMKREAAAGKQSGRTQEIQRLIGRSLRAAVDMTKLGERQILIDCDVIQADGGTRTASITGAFVALQIAVRKLLADGRIAENPLVGSVAAISVGVVGGVPLLDLDYPEDSGCDSDINLVMLNADKIIEIQGTAEGAAFGMDELQQLVALGQKGIRELSELQRQAVQAAF</sequence>
<dbReference type="EMBL" id="AEWV01000015">
    <property type="protein sequence ID" value="EGC17671.1"/>
    <property type="molecule type" value="Genomic_DNA"/>
</dbReference>
<keyword evidence="5" id="KW-0694">RNA-binding</keyword>
<dbReference type="GO" id="GO:0008033">
    <property type="term" value="P:tRNA processing"/>
    <property type="evidence" value="ECO:0007669"/>
    <property type="project" value="UniProtKB-UniRule"/>
</dbReference>
<dbReference type="GO" id="GO:0000049">
    <property type="term" value="F:tRNA binding"/>
    <property type="evidence" value="ECO:0007669"/>
    <property type="project" value="UniProtKB-UniRule"/>
</dbReference>
<dbReference type="FunFam" id="3.30.230.70:FF:000003">
    <property type="entry name" value="Ribonuclease PH"/>
    <property type="match status" value="1"/>
</dbReference>
<dbReference type="InterPro" id="IPR001247">
    <property type="entry name" value="ExoRNase_PH_dom1"/>
</dbReference>
<evidence type="ECO:0000313" key="9">
    <source>
        <dbReference type="EMBL" id="EGC17671.1"/>
    </source>
</evidence>
<evidence type="ECO:0000259" key="8">
    <source>
        <dbReference type="Pfam" id="PF03725"/>
    </source>
</evidence>
<feature type="domain" description="Exoribonuclease phosphorolytic" evidence="8">
    <location>
        <begin position="210"/>
        <end position="276"/>
    </location>
</feature>
<dbReference type="PANTHER" id="PTHR11953">
    <property type="entry name" value="EXOSOME COMPLEX COMPONENT"/>
    <property type="match status" value="1"/>
</dbReference>
<comment type="catalytic activity">
    <reaction evidence="6">
        <text>tRNA(n+1) + phosphate = tRNA(n) + a ribonucleoside 5'-diphosphate</text>
        <dbReference type="Rhea" id="RHEA:10628"/>
        <dbReference type="Rhea" id="RHEA-COMP:17343"/>
        <dbReference type="Rhea" id="RHEA-COMP:17344"/>
        <dbReference type="ChEBI" id="CHEBI:43474"/>
        <dbReference type="ChEBI" id="CHEBI:57930"/>
        <dbReference type="ChEBI" id="CHEBI:173114"/>
        <dbReference type="EC" id="2.7.7.56"/>
    </reaction>
</comment>
<dbReference type="HOGENOM" id="CLU_050858_0_1_4"/>
<dbReference type="InterPro" id="IPR018336">
    <property type="entry name" value="RNase_PH_CS"/>
</dbReference>
<dbReference type="NCBIfam" id="TIGR01966">
    <property type="entry name" value="RNasePH"/>
    <property type="match status" value="1"/>
</dbReference>
<comment type="similarity">
    <text evidence="1 6">Belongs to the RNase PH family.</text>
</comment>
<dbReference type="Pfam" id="PF03725">
    <property type="entry name" value="RNase_PH_C"/>
    <property type="match status" value="1"/>
</dbReference>
<comment type="subunit">
    <text evidence="6">Homohexameric ring arranged as a trimer of dimers.</text>
</comment>
<evidence type="ECO:0000256" key="4">
    <source>
        <dbReference type="ARBA" id="ARBA00022694"/>
    </source>
</evidence>
<evidence type="ECO:0000256" key="3">
    <source>
        <dbReference type="ARBA" id="ARBA00022555"/>
    </source>
</evidence>
<evidence type="ECO:0000256" key="5">
    <source>
        <dbReference type="ARBA" id="ARBA00022884"/>
    </source>
</evidence>
<dbReference type="InterPro" id="IPR050080">
    <property type="entry name" value="RNase_PH"/>
</dbReference>
<dbReference type="HAMAP" id="MF_00564">
    <property type="entry name" value="RNase_PH"/>
    <property type="match status" value="1"/>
</dbReference>